<evidence type="ECO:0000313" key="4">
    <source>
        <dbReference type="EMBL" id="GHA49542.1"/>
    </source>
</evidence>
<dbReference type="AlphaFoldDB" id="A0A918W1I4"/>
<accession>A0A918W1I4</accession>
<name>A0A918W1I4_9FLAO</name>
<dbReference type="CDD" id="cd04301">
    <property type="entry name" value="NAT_SF"/>
    <property type="match status" value="1"/>
</dbReference>
<sequence length="174" mass="20844">MKDIQVKKVTLNEIEDLQEIGRQTFYETFSSDNSKENMQEYLEKGFSPEKLRSELSDKNSEFYFAILEDKIFGYLKINFGETQTEIKDEHSLEIERIYVLKEFHGKKVGQKLYEKAIKIAKQKDVDYVWLGVWEKNPRAIRFYEKNGFEEFDKHIFKLGDDEQTDIMMKLQLKK</sequence>
<keyword evidence="2" id="KW-0012">Acyltransferase</keyword>
<evidence type="ECO:0000259" key="3">
    <source>
        <dbReference type="PROSITE" id="PS51186"/>
    </source>
</evidence>
<dbReference type="GO" id="GO:0016747">
    <property type="term" value="F:acyltransferase activity, transferring groups other than amino-acyl groups"/>
    <property type="evidence" value="ECO:0007669"/>
    <property type="project" value="InterPro"/>
</dbReference>
<proteinExistence type="predicted"/>
<evidence type="ECO:0000256" key="1">
    <source>
        <dbReference type="ARBA" id="ARBA00022679"/>
    </source>
</evidence>
<comment type="caution">
    <text evidence="4">The sequence shown here is derived from an EMBL/GenBank/DDBJ whole genome shotgun (WGS) entry which is preliminary data.</text>
</comment>
<dbReference type="Gene3D" id="3.40.630.30">
    <property type="match status" value="1"/>
</dbReference>
<protein>
    <submittedName>
        <fullName evidence="4">N-acetyltransferase</fullName>
    </submittedName>
</protein>
<dbReference type="InterPro" id="IPR051556">
    <property type="entry name" value="N-term/lysine_N-AcTrnsfr"/>
</dbReference>
<dbReference type="SUPFAM" id="SSF55729">
    <property type="entry name" value="Acyl-CoA N-acyltransferases (Nat)"/>
    <property type="match status" value="1"/>
</dbReference>
<dbReference type="EMBL" id="BMXB01000021">
    <property type="protein sequence ID" value="GHA49542.1"/>
    <property type="molecule type" value="Genomic_DNA"/>
</dbReference>
<organism evidence="4 5">
    <name type="scientific">Salinimicrobium marinum</name>
    <dbReference type="NCBI Taxonomy" id="680283"/>
    <lineage>
        <taxon>Bacteria</taxon>
        <taxon>Pseudomonadati</taxon>
        <taxon>Bacteroidota</taxon>
        <taxon>Flavobacteriia</taxon>
        <taxon>Flavobacteriales</taxon>
        <taxon>Flavobacteriaceae</taxon>
        <taxon>Salinimicrobium</taxon>
    </lineage>
</organism>
<dbReference type="InterPro" id="IPR016181">
    <property type="entry name" value="Acyl_CoA_acyltransferase"/>
</dbReference>
<keyword evidence="1" id="KW-0808">Transferase</keyword>
<evidence type="ECO:0000313" key="5">
    <source>
        <dbReference type="Proteomes" id="UP000610456"/>
    </source>
</evidence>
<keyword evidence="5" id="KW-1185">Reference proteome</keyword>
<dbReference type="PANTHER" id="PTHR42919:SF8">
    <property type="entry name" value="N-ALPHA-ACETYLTRANSFERASE 50"/>
    <property type="match status" value="1"/>
</dbReference>
<dbReference type="PROSITE" id="PS51186">
    <property type="entry name" value="GNAT"/>
    <property type="match status" value="1"/>
</dbReference>
<dbReference type="InterPro" id="IPR000182">
    <property type="entry name" value="GNAT_dom"/>
</dbReference>
<reference evidence="4" key="2">
    <citation type="submission" date="2020-09" db="EMBL/GenBank/DDBJ databases">
        <authorList>
            <person name="Sun Q."/>
            <person name="Kim S."/>
        </authorList>
    </citation>
    <scope>NUCLEOTIDE SEQUENCE</scope>
    <source>
        <strain evidence="4">KCTC 12719</strain>
    </source>
</reference>
<evidence type="ECO:0000256" key="2">
    <source>
        <dbReference type="ARBA" id="ARBA00023315"/>
    </source>
</evidence>
<reference evidence="4" key="1">
    <citation type="journal article" date="2014" name="Int. J. Syst. Evol. Microbiol.">
        <title>Complete genome sequence of Corynebacterium casei LMG S-19264T (=DSM 44701T), isolated from a smear-ripened cheese.</title>
        <authorList>
            <consortium name="US DOE Joint Genome Institute (JGI-PGF)"/>
            <person name="Walter F."/>
            <person name="Albersmeier A."/>
            <person name="Kalinowski J."/>
            <person name="Ruckert C."/>
        </authorList>
    </citation>
    <scope>NUCLEOTIDE SEQUENCE</scope>
    <source>
        <strain evidence="4">KCTC 12719</strain>
    </source>
</reference>
<dbReference type="Pfam" id="PF00583">
    <property type="entry name" value="Acetyltransf_1"/>
    <property type="match status" value="1"/>
</dbReference>
<feature type="domain" description="N-acetyltransferase" evidence="3">
    <location>
        <begin position="4"/>
        <end position="173"/>
    </location>
</feature>
<dbReference type="RefSeq" id="WP_189606137.1">
    <property type="nucleotide sequence ID" value="NZ_BMXB01000021.1"/>
</dbReference>
<gene>
    <name evidence="4" type="ORF">GCM10007103_33010</name>
</gene>
<dbReference type="PANTHER" id="PTHR42919">
    <property type="entry name" value="N-ALPHA-ACETYLTRANSFERASE"/>
    <property type="match status" value="1"/>
</dbReference>
<dbReference type="Proteomes" id="UP000610456">
    <property type="component" value="Unassembled WGS sequence"/>
</dbReference>